<reference evidence="1 2" key="1">
    <citation type="submission" date="2017-05" db="EMBL/GenBank/DDBJ databases">
        <authorList>
            <person name="Varghese N."/>
            <person name="Submissions S."/>
        </authorList>
    </citation>
    <scope>NUCLEOTIDE SEQUENCE [LARGE SCALE GENOMIC DNA]</scope>
    <source>
        <strain evidence="1 2">DSM 21342</strain>
    </source>
</reference>
<protein>
    <submittedName>
        <fullName evidence="1">Uncharacterized protein</fullName>
    </submittedName>
</protein>
<sequence>MNKMLKPLLIIAALFIVVSLDSCAANRCHCPTVKYRIR</sequence>
<gene>
    <name evidence="1" type="ORF">SAMN06265350_104287</name>
</gene>
<dbReference type="AlphaFoldDB" id="A0A521CRT5"/>
<proteinExistence type="predicted"/>
<accession>A0A521CRT5</accession>
<organism evidence="1 2">
    <name type="scientific">Solitalea koreensis</name>
    <dbReference type="NCBI Taxonomy" id="543615"/>
    <lineage>
        <taxon>Bacteria</taxon>
        <taxon>Pseudomonadati</taxon>
        <taxon>Bacteroidota</taxon>
        <taxon>Sphingobacteriia</taxon>
        <taxon>Sphingobacteriales</taxon>
        <taxon>Sphingobacteriaceae</taxon>
        <taxon>Solitalea</taxon>
    </lineage>
</organism>
<keyword evidence="2" id="KW-1185">Reference proteome</keyword>
<dbReference type="EMBL" id="FXSZ01000004">
    <property type="protein sequence ID" value="SMO62118.1"/>
    <property type="molecule type" value="Genomic_DNA"/>
</dbReference>
<evidence type="ECO:0000313" key="2">
    <source>
        <dbReference type="Proteomes" id="UP000315971"/>
    </source>
</evidence>
<dbReference type="Proteomes" id="UP000315971">
    <property type="component" value="Unassembled WGS sequence"/>
</dbReference>
<name>A0A521CRT5_9SPHI</name>
<evidence type="ECO:0000313" key="1">
    <source>
        <dbReference type="EMBL" id="SMO62118.1"/>
    </source>
</evidence>